<dbReference type="AlphaFoldDB" id="A0A5A9VZY5"/>
<dbReference type="InterPro" id="IPR006145">
    <property type="entry name" value="PsdUridine_synth_RsuA/RluA"/>
</dbReference>
<comment type="function">
    <text evidence="6">Responsible for synthesis of pseudouridine from uracil-2605 in 23S ribosomal RNA.</text>
</comment>
<keyword evidence="12" id="KW-1185">Reference proteome</keyword>
<feature type="compositionally biased region" description="Basic residues" evidence="9">
    <location>
        <begin position="287"/>
        <end position="306"/>
    </location>
</feature>
<comment type="similarity">
    <text evidence="1 8">Belongs to the pseudouridine synthase RsuA family.</text>
</comment>
<feature type="domain" description="RNA-binding S4" evidence="10">
    <location>
        <begin position="4"/>
        <end position="64"/>
    </location>
</feature>
<dbReference type="OrthoDB" id="9807213at2"/>
<comment type="caution">
    <text evidence="11">The sequence shown here is derived from an EMBL/GenBank/DDBJ whole genome shotgun (WGS) entry which is preliminary data.</text>
</comment>
<dbReference type="Gene3D" id="3.30.70.1560">
    <property type="entry name" value="Alpha-L RNA-binding motif"/>
    <property type="match status" value="1"/>
</dbReference>
<dbReference type="RefSeq" id="WP_149391546.1">
    <property type="nucleotide sequence ID" value="NZ_SMRS01000008.1"/>
</dbReference>
<dbReference type="Gene3D" id="3.30.70.580">
    <property type="entry name" value="Pseudouridine synthase I, catalytic domain, N-terminal subdomain"/>
    <property type="match status" value="1"/>
</dbReference>
<dbReference type="InterPro" id="IPR050343">
    <property type="entry name" value="RsuA_PseudoU_synthase"/>
</dbReference>
<keyword evidence="3 7" id="KW-0694">RNA-binding</keyword>
<dbReference type="GO" id="GO:0160139">
    <property type="term" value="F:23S rRNA pseudouridine(2605) synthase activity"/>
    <property type="evidence" value="ECO:0007669"/>
    <property type="project" value="UniProtKB-EC"/>
</dbReference>
<keyword evidence="2" id="KW-0698">rRNA processing</keyword>
<dbReference type="GO" id="GO:0005829">
    <property type="term" value="C:cytosol"/>
    <property type="evidence" value="ECO:0007669"/>
    <property type="project" value="UniProtKB-ARBA"/>
</dbReference>
<dbReference type="FunFam" id="3.10.290.10:FF:000003">
    <property type="entry name" value="Pseudouridine synthase"/>
    <property type="match status" value="1"/>
</dbReference>
<dbReference type="CDD" id="cd02556">
    <property type="entry name" value="PseudoU_synth_RluB"/>
    <property type="match status" value="1"/>
</dbReference>
<dbReference type="InterPro" id="IPR000748">
    <property type="entry name" value="PsdUridine_synth_RsuA/RluB/E/F"/>
</dbReference>
<organism evidence="11 12">
    <name type="scientific">Nitrincola tapanii</name>
    <dbReference type="NCBI Taxonomy" id="1708751"/>
    <lineage>
        <taxon>Bacteria</taxon>
        <taxon>Pseudomonadati</taxon>
        <taxon>Pseudomonadota</taxon>
        <taxon>Gammaproteobacteria</taxon>
        <taxon>Oceanospirillales</taxon>
        <taxon>Oceanospirillaceae</taxon>
        <taxon>Nitrincola</taxon>
    </lineage>
</organism>
<dbReference type="GO" id="GO:0000455">
    <property type="term" value="P:enzyme-directed rRNA pseudouridine synthesis"/>
    <property type="evidence" value="ECO:0007669"/>
    <property type="project" value="UniProtKB-ARBA"/>
</dbReference>
<evidence type="ECO:0000256" key="8">
    <source>
        <dbReference type="RuleBase" id="RU003887"/>
    </source>
</evidence>
<evidence type="ECO:0000256" key="3">
    <source>
        <dbReference type="ARBA" id="ARBA00022884"/>
    </source>
</evidence>
<dbReference type="InterPro" id="IPR042092">
    <property type="entry name" value="PsdUridine_s_RsuA/RluB/E/F_cat"/>
</dbReference>
<dbReference type="NCBIfam" id="NF007976">
    <property type="entry name" value="PRK10700.1"/>
    <property type="match status" value="1"/>
</dbReference>
<dbReference type="SUPFAM" id="SSF55174">
    <property type="entry name" value="Alpha-L RNA-binding motif"/>
    <property type="match status" value="1"/>
</dbReference>
<evidence type="ECO:0000256" key="1">
    <source>
        <dbReference type="ARBA" id="ARBA00008348"/>
    </source>
</evidence>
<dbReference type="Pfam" id="PF01479">
    <property type="entry name" value="S4"/>
    <property type="match status" value="1"/>
</dbReference>
<dbReference type="Proteomes" id="UP000325302">
    <property type="component" value="Unassembled WGS sequence"/>
</dbReference>
<reference evidence="11 12" key="1">
    <citation type="submission" date="2019-03" db="EMBL/GenBank/DDBJ databases">
        <title>Nitrincola sp. nov. isolated from an Indian soda lake.</title>
        <authorList>
            <person name="Joshi A."/>
            <person name="Thite S.V."/>
            <person name="Joseph N."/>
            <person name="Dhotre D."/>
            <person name="Moorthy M."/>
            <person name="Shouche Y.S."/>
        </authorList>
    </citation>
    <scope>NUCLEOTIDE SEQUENCE [LARGE SCALE GENOMIC DNA]</scope>
    <source>
        <strain evidence="11 12">MEB193</strain>
    </source>
</reference>
<keyword evidence="4 8" id="KW-0413">Isomerase</keyword>
<feature type="region of interest" description="Disordered" evidence="9">
    <location>
        <begin position="250"/>
        <end position="306"/>
    </location>
</feature>
<dbReference type="PANTHER" id="PTHR47683">
    <property type="entry name" value="PSEUDOURIDINE SYNTHASE FAMILY PROTEIN-RELATED"/>
    <property type="match status" value="1"/>
</dbReference>
<dbReference type="FunFam" id="3.30.70.580:FF:000009">
    <property type="entry name" value="Pseudouridine synthase"/>
    <property type="match status" value="1"/>
</dbReference>
<evidence type="ECO:0000256" key="6">
    <source>
        <dbReference type="ARBA" id="ARBA00037383"/>
    </source>
</evidence>
<dbReference type="CDD" id="cd00165">
    <property type="entry name" value="S4"/>
    <property type="match status" value="1"/>
</dbReference>
<dbReference type="SMART" id="SM00363">
    <property type="entry name" value="S4"/>
    <property type="match status" value="1"/>
</dbReference>
<dbReference type="FunFam" id="3.30.70.1560:FF:000001">
    <property type="entry name" value="Pseudouridine synthase"/>
    <property type="match status" value="1"/>
</dbReference>
<dbReference type="InterPro" id="IPR036986">
    <property type="entry name" value="S4_RNA-bd_sf"/>
</dbReference>
<dbReference type="GO" id="GO:0003723">
    <property type="term" value="F:RNA binding"/>
    <property type="evidence" value="ECO:0007669"/>
    <property type="project" value="UniProtKB-KW"/>
</dbReference>
<name>A0A5A9VZY5_9GAMM</name>
<evidence type="ECO:0000313" key="12">
    <source>
        <dbReference type="Proteomes" id="UP000325302"/>
    </source>
</evidence>
<protein>
    <recommendedName>
        <fullName evidence="8">Pseudouridine synthase</fullName>
        <ecNumber evidence="8">5.4.99.-</ecNumber>
    </recommendedName>
</protein>
<sequence>MNSEKLQKVLARSGLGSRREMERWIEEGRVTLNGELARLGDRVGESDRVVVDGRQIDLILADAQPRRVLMYNKPLGEVCTRHDPEGRPTVFASLPPLQNGRWIVIGRLDINTTGLLLFTTDGELANRLMHPSAQIDREYAARVLGEVSDEMLERLKQGVLLEDGMARFTDVRFFDGEGANKWFHCVLMEGRNREVRRLWESQGIQVNRLKRVRFGPVFLPSDVKVGTWRELTHKECNILAAEVDLPPAPWLETRTPQQRLDAERRFKKQKVRQRADGPTPNAETKPTKKPAKKARSVGRRSPRGRG</sequence>
<proteinExistence type="inferred from homology"/>
<evidence type="ECO:0000256" key="9">
    <source>
        <dbReference type="SAM" id="MobiDB-lite"/>
    </source>
</evidence>
<dbReference type="EC" id="5.4.99.-" evidence="8"/>
<dbReference type="PROSITE" id="PS50889">
    <property type="entry name" value="S4"/>
    <property type="match status" value="1"/>
</dbReference>
<gene>
    <name evidence="11" type="ORF">E1H14_11085</name>
</gene>
<dbReference type="EMBL" id="SMRS01000008">
    <property type="protein sequence ID" value="KAA0873893.1"/>
    <property type="molecule type" value="Genomic_DNA"/>
</dbReference>
<comment type="catalytic activity">
    <reaction evidence="5">
        <text>uridine(2605) in 23S rRNA = pseudouridine(2605) in 23S rRNA</text>
        <dbReference type="Rhea" id="RHEA:42520"/>
        <dbReference type="Rhea" id="RHEA-COMP:10095"/>
        <dbReference type="Rhea" id="RHEA-COMP:10096"/>
        <dbReference type="ChEBI" id="CHEBI:65314"/>
        <dbReference type="ChEBI" id="CHEBI:65315"/>
        <dbReference type="EC" id="5.4.99.22"/>
    </reaction>
</comment>
<dbReference type="PANTHER" id="PTHR47683:SF3">
    <property type="entry name" value="RIBOSOMAL LARGE SUBUNIT PSEUDOURIDINE SYNTHASE B"/>
    <property type="match status" value="1"/>
</dbReference>
<dbReference type="InterPro" id="IPR020094">
    <property type="entry name" value="TruA/RsuA/RluB/E/F_N"/>
</dbReference>
<evidence type="ECO:0000256" key="7">
    <source>
        <dbReference type="PROSITE-ProRule" id="PRU00182"/>
    </source>
</evidence>
<dbReference type="Pfam" id="PF00849">
    <property type="entry name" value="PseudoU_synth_2"/>
    <property type="match status" value="1"/>
</dbReference>
<dbReference type="InterPro" id="IPR002942">
    <property type="entry name" value="S4_RNA-bd"/>
</dbReference>
<evidence type="ECO:0000256" key="5">
    <source>
        <dbReference type="ARBA" id="ARBA00036944"/>
    </source>
</evidence>
<dbReference type="InterPro" id="IPR020103">
    <property type="entry name" value="PsdUridine_synth_cat_dom_sf"/>
</dbReference>
<dbReference type="PROSITE" id="PS01149">
    <property type="entry name" value="PSI_RSU"/>
    <property type="match status" value="1"/>
</dbReference>
<dbReference type="InterPro" id="IPR018496">
    <property type="entry name" value="PsdUridine_synth_RsuA/RluB_CS"/>
</dbReference>
<evidence type="ECO:0000256" key="2">
    <source>
        <dbReference type="ARBA" id="ARBA00022552"/>
    </source>
</evidence>
<evidence type="ECO:0000313" key="11">
    <source>
        <dbReference type="EMBL" id="KAA0873893.1"/>
    </source>
</evidence>
<evidence type="ECO:0000259" key="10">
    <source>
        <dbReference type="SMART" id="SM00363"/>
    </source>
</evidence>
<dbReference type="Gene3D" id="3.10.290.10">
    <property type="entry name" value="RNA-binding S4 domain"/>
    <property type="match status" value="1"/>
</dbReference>
<dbReference type="NCBIfam" id="TIGR00093">
    <property type="entry name" value="pseudouridine synthase"/>
    <property type="match status" value="1"/>
</dbReference>
<accession>A0A5A9VZY5</accession>
<dbReference type="SUPFAM" id="SSF55120">
    <property type="entry name" value="Pseudouridine synthase"/>
    <property type="match status" value="1"/>
</dbReference>
<evidence type="ECO:0000256" key="4">
    <source>
        <dbReference type="ARBA" id="ARBA00023235"/>
    </source>
</evidence>